<organism evidence="2 3">
    <name type="scientific">Flavobacterium rivuli WB 3.3-2 = DSM 21788</name>
    <dbReference type="NCBI Taxonomy" id="1121895"/>
    <lineage>
        <taxon>Bacteria</taxon>
        <taxon>Pseudomonadati</taxon>
        <taxon>Bacteroidota</taxon>
        <taxon>Flavobacteriia</taxon>
        <taxon>Flavobacteriales</taxon>
        <taxon>Flavobacteriaceae</taxon>
        <taxon>Flavobacterium</taxon>
    </lineage>
</organism>
<dbReference type="Proteomes" id="UP000030152">
    <property type="component" value="Unassembled WGS sequence"/>
</dbReference>
<evidence type="ECO:0000313" key="2">
    <source>
        <dbReference type="EMBL" id="KGO87790.1"/>
    </source>
</evidence>
<feature type="domain" description="Spore protein YkvP/CgeB glycosyl transferase-like" evidence="1">
    <location>
        <begin position="255"/>
        <end position="374"/>
    </location>
</feature>
<gene>
    <name evidence="2" type="ORF">Q765_04680</name>
</gene>
<dbReference type="SUPFAM" id="SSF53756">
    <property type="entry name" value="UDP-Glycosyltransferase/glycogen phosphorylase"/>
    <property type="match status" value="1"/>
</dbReference>
<dbReference type="STRING" id="1121895.GCA_000378485_01587"/>
<keyword evidence="2" id="KW-0808">Transferase</keyword>
<evidence type="ECO:0000259" key="1">
    <source>
        <dbReference type="Pfam" id="PF13524"/>
    </source>
</evidence>
<dbReference type="Pfam" id="PF13524">
    <property type="entry name" value="Glyco_trans_1_2"/>
    <property type="match status" value="1"/>
</dbReference>
<sequence length="380" mass="43834">MKILLVGEYSRLHNSLKEGLTALGHDVIVVGTGDGFKQYGTDYSIAVKLFETYSLLRFVKRIVNKLTKFDLARTEKGYRFYRLLPLLKGYDHIQLINSDALETHPAFAQWLLKKLFEQNGTMSLLVCGDETPVIDYCLAEKFKYSILTPYLKDKSLKKQYAYSLKYTHKNHRELFNWLQRRAQSIITSDIDYVIPMQQTGYTAPLIPNPINTDTIKFIPLTITNKVVIFLGINRNSYVKKGIKYFEEALSIIQEKYPTNVEIIVTENIPYNEYIKLYDTAHIVLDQVFAYDQGYNALEAMAKGKVVFTGAEAEFTKHYNLTERVAVNALPDTDALVKELSYLIENPTEIITTAHRARAFIEKEHDYIKVAKKYLEVWGMN</sequence>
<comment type="caution">
    <text evidence="2">The sequence shown here is derived from an EMBL/GenBank/DDBJ whole genome shotgun (WGS) entry which is preliminary data.</text>
</comment>
<reference evidence="2 3" key="1">
    <citation type="submission" date="2013-09" db="EMBL/GenBank/DDBJ databases">
        <authorList>
            <person name="Zeng Z."/>
            <person name="Chen C."/>
        </authorList>
    </citation>
    <scope>NUCLEOTIDE SEQUENCE [LARGE SCALE GENOMIC DNA]</scope>
    <source>
        <strain evidence="2 3">WB 3.3-2</strain>
    </source>
</reference>
<dbReference type="GO" id="GO:0016740">
    <property type="term" value="F:transferase activity"/>
    <property type="evidence" value="ECO:0007669"/>
    <property type="project" value="UniProtKB-KW"/>
</dbReference>
<dbReference type="RefSeq" id="WP_020212738.1">
    <property type="nucleotide sequence ID" value="NZ_JRLX01000003.1"/>
</dbReference>
<dbReference type="InterPro" id="IPR055259">
    <property type="entry name" value="YkvP/CgeB_Glyco_trans-like"/>
</dbReference>
<dbReference type="AlphaFoldDB" id="A0A0A2MHL5"/>
<dbReference type="Gene3D" id="3.40.50.2000">
    <property type="entry name" value="Glycogen Phosphorylase B"/>
    <property type="match status" value="1"/>
</dbReference>
<keyword evidence="3" id="KW-1185">Reference proteome</keyword>
<evidence type="ECO:0000313" key="3">
    <source>
        <dbReference type="Proteomes" id="UP000030152"/>
    </source>
</evidence>
<name>A0A0A2MHL5_9FLAO</name>
<dbReference type="OrthoDB" id="6638088at2"/>
<protein>
    <submittedName>
        <fullName evidence="2">Glycosyl transferase family 1</fullName>
    </submittedName>
</protein>
<dbReference type="EMBL" id="JRLX01000003">
    <property type="protein sequence ID" value="KGO87790.1"/>
    <property type="molecule type" value="Genomic_DNA"/>
</dbReference>
<accession>A0A0A2MHL5</accession>
<proteinExistence type="predicted"/>
<dbReference type="eggNOG" id="COG0438">
    <property type="taxonomic scope" value="Bacteria"/>
</dbReference>